<dbReference type="AlphaFoldDB" id="X0UNS5"/>
<organism evidence="1">
    <name type="scientific">marine sediment metagenome</name>
    <dbReference type="NCBI Taxonomy" id="412755"/>
    <lineage>
        <taxon>unclassified sequences</taxon>
        <taxon>metagenomes</taxon>
        <taxon>ecological metagenomes</taxon>
    </lineage>
</organism>
<dbReference type="EMBL" id="BARS01029094">
    <property type="protein sequence ID" value="GAG00927.1"/>
    <property type="molecule type" value="Genomic_DNA"/>
</dbReference>
<reference evidence="1" key="1">
    <citation type="journal article" date="2014" name="Front. Microbiol.">
        <title>High frequency of phylogenetically diverse reductive dehalogenase-homologous genes in deep subseafloor sedimentary metagenomes.</title>
        <authorList>
            <person name="Kawai M."/>
            <person name="Futagami T."/>
            <person name="Toyoda A."/>
            <person name="Takaki Y."/>
            <person name="Nishi S."/>
            <person name="Hori S."/>
            <person name="Arai W."/>
            <person name="Tsubouchi T."/>
            <person name="Morono Y."/>
            <person name="Uchiyama I."/>
            <person name="Ito T."/>
            <person name="Fujiyama A."/>
            <person name="Inagaki F."/>
            <person name="Takami H."/>
        </authorList>
    </citation>
    <scope>NUCLEOTIDE SEQUENCE</scope>
    <source>
        <strain evidence="1">Expedition CK06-06</strain>
    </source>
</reference>
<feature type="non-terminal residue" evidence="1">
    <location>
        <position position="36"/>
    </location>
</feature>
<gene>
    <name evidence="1" type="ORF">S01H1_45523</name>
</gene>
<evidence type="ECO:0000313" key="1">
    <source>
        <dbReference type="EMBL" id="GAG00927.1"/>
    </source>
</evidence>
<protein>
    <submittedName>
        <fullName evidence="1">Uncharacterized protein</fullName>
    </submittedName>
</protein>
<sequence length="36" mass="4352">MDEKKVEQPKESQGERNIRGIESEIWRMEQVVVQHQ</sequence>
<accession>X0UNS5</accession>
<comment type="caution">
    <text evidence="1">The sequence shown here is derived from an EMBL/GenBank/DDBJ whole genome shotgun (WGS) entry which is preliminary data.</text>
</comment>
<name>X0UNS5_9ZZZZ</name>
<proteinExistence type="predicted"/>